<dbReference type="Proteomes" id="UP001244297">
    <property type="component" value="Unassembled WGS sequence"/>
</dbReference>
<keyword evidence="1" id="KW-1133">Transmembrane helix</keyword>
<evidence type="ECO:0000313" key="2">
    <source>
        <dbReference type="EMBL" id="MDN3570185.1"/>
    </source>
</evidence>
<sequence>MLIPYIHSMDLRGVQLAERHSTQNGQHDSARLPIYFASIGSVGLMLAALVVTMTGQMANSPVMGEALAIGAPVIKNVALTAPFPGQIAR</sequence>
<keyword evidence="1" id="KW-0472">Membrane</keyword>
<dbReference type="EMBL" id="JAUFPT010000016">
    <property type="protein sequence ID" value="MDN3570185.1"/>
    <property type="molecule type" value="Genomic_DNA"/>
</dbReference>
<comment type="caution">
    <text evidence="2">The sequence shown here is derived from an EMBL/GenBank/DDBJ whole genome shotgun (WGS) entry which is preliminary data.</text>
</comment>
<name>A0ABT8AL69_9HYPH</name>
<accession>A0ABT8AL69</accession>
<protein>
    <submittedName>
        <fullName evidence="2">Uncharacterized protein</fullName>
    </submittedName>
</protein>
<evidence type="ECO:0000256" key="1">
    <source>
        <dbReference type="SAM" id="Phobius"/>
    </source>
</evidence>
<gene>
    <name evidence="2" type="ORF">QWZ18_06040</name>
</gene>
<dbReference type="RefSeq" id="WP_238289822.1">
    <property type="nucleotide sequence ID" value="NZ_BPQS01000017.1"/>
</dbReference>
<keyword evidence="3" id="KW-1185">Reference proteome</keyword>
<organism evidence="2 3">
    <name type="scientific">Methylobacterium longum</name>
    <dbReference type="NCBI Taxonomy" id="767694"/>
    <lineage>
        <taxon>Bacteria</taxon>
        <taxon>Pseudomonadati</taxon>
        <taxon>Pseudomonadota</taxon>
        <taxon>Alphaproteobacteria</taxon>
        <taxon>Hyphomicrobiales</taxon>
        <taxon>Methylobacteriaceae</taxon>
        <taxon>Methylobacterium</taxon>
    </lineage>
</organism>
<feature type="transmembrane region" description="Helical" evidence="1">
    <location>
        <begin position="34"/>
        <end position="53"/>
    </location>
</feature>
<proteinExistence type="predicted"/>
<keyword evidence="1" id="KW-0812">Transmembrane</keyword>
<evidence type="ECO:0000313" key="3">
    <source>
        <dbReference type="Proteomes" id="UP001244297"/>
    </source>
</evidence>
<reference evidence="3" key="1">
    <citation type="journal article" date="2019" name="Int. J. Syst. Evol. Microbiol.">
        <title>The Global Catalogue of Microorganisms (GCM) 10K type strain sequencing project: providing services to taxonomists for standard genome sequencing and annotation.</title>
        <authorList>
            <consortium name="The Broad Institute Genomics Platform"/>
            <consortium name="The Broad Institute Genome Sequencing Center for Infectious Disease"/>
            <person name="Wu L."/>
            <person name="Ma J."/>
        </authorList>
    </citation>
    <scope>NUCLEOTIDE SEQUENCE [LARGE SCALE GENOMIC DNA]</scope>
    <source>
        <strain evidence="3">CECT 7806</strain>
    </source>
</reference>